<protein>
    <submittedName>
        <fullName evidence="2">MAK10-like protein</fullName>
    </submittedName>
</protein>
<feature type="compositionally biased region" description="Basic and acidic residues" evidence="1">
    <location>
        <begin position="235"/>
        <end position="251"/>
    </location>
</feature>
<name>A0A6L2K3L4_TANCI</name>
<evidence type="ECO:0000313" key="2">
    <source>
        <dbReference type="EMBL" id="GEU42645.1"/>
    </source>
</evidence>
<sequence>MFQQHQGESLSEAWTHFKDLLQKVPHHSIDLWLQVQIFYGHVNPGTRRTIDQSVSGKLHDRNAEESWAVLEDLALYDNESWNDPRDFAKPVKAISLPQDVSSTSNLCLIELENQAQHLMDAHIAPKKSILNKFTSSCEICSGPHDSQCCMENLEQAFVDYASSRIDESGGKCLNAVTDLMTGALPSVTVKNSKLNVKSTSPDSSAHSYPMEDPQCSTRIHSLINAIMIYLKQPNKSRDDKSEEKGQQEKCGLKNINTTPPSPLDPSISFITEKEDDGDVMFIEIINKYDDSREEELRENEHATIGGPEVEYFDTFFTRIELAYHKYLMCGPIPSLFLRNPIITEEWKPFVELSNMTHDLSLGVVKFTDEINEIAYKMPHKIEQYNSLSNLEKEHTKLVYLRNEEDKR</sequence>
<dbReference type="AlphaFoldDB" id="A0A6L2K3L4"/>
<proteinExistence type="predicted"/>
<comment type="caution">
    <text evidence="2">The sequence shown here is derived from an EMBL/GenBank/DDBJ whole genome shotgun (WGS) entry which is preliminary data.</text>
</comment>
<dbReference type="EMBL" id="BKCJ010001598">
    <property type="protein sequence ID" value="GEU42645.1"/>
    <property type="molecule type" value="Genomic_DNA"/>
</dbReference>
<gene>
    <name evidence="2" type="ORF">Tci_014623</name>
</gene>
<organism evidence="2">
    <name type="scientific">Tanacetum cinerariifolium</name>
    <name type="common">Dalmatian daisy</name>
    <name type="synonym">Chrysanthemum cinerariifolium</name>
    <dbReference type="NCBI Taxonomy" id="118510"/>
    <lineage>
        <taxon>Eukaryota</taxon>
        <taxon>Viridiplantae</taxon>
        <taxon>Streptophyta</taxon>
        <taxon>Embryophyta</taxon>
        <taxon>Tracheophyta</taxon>
        <taxon>Spermatophyta</taxon>
        <taxon>Magnoliopsida</taxon>
        <taxon>eudicotyledons</taxon>
        <taxon>Gunneridae</taxon>
        <taxon>Pentapetalae</taxon>
        <taxon>asterids</taxon>
        <taxon>campanulids</taxon>
        <taxon>Asterales</taxon>
        <taxon>Asteraceae</taxon>
        <taxon>Asteroideae</taxon>
        <taxon>Anthemideae</taxon>
        <taxon>Anthemidinae</taxon>
        <taxon>Tanacetum</taxon>
    </lineage>
</organism>
<accession>A0A6L2K3L4</accession>
<reference evidence="2" key="1">
    <citation type="journal article" date="2019" name="Sci. Rep.">
        <title>Draft genome of Tanacetum cinerariifolium, the natural source of mosquito coil.</title>
        <authorList>
            <person name="Yamashiro T."/>
            <person name="Shiraishi A."/>
            <person name="Satake H."/>
            <person name="Nakayama K."/>
        </authorList>
    </citation>
    <scope>NUCLEOTIDE SEQUENCE</scope>
</reference>
<evidence type="ECO:0000256" key="1">
    <source>
        <dbReference type="SAM" id="MobiDB-lite"/>
    </source>
</evidence>
<feature type="region of interest" description="Disordered" evidence="1">
    <location>
        <begin position="234"/>
        <end position="257"/>
    </location>
</feature>